<comment type="caution">
    <text evidence="1">The sequence shown here is derived from an EMBL/GenBank/DDBJ whole genome shotgun (WGS) entry which is preliminary data.</text>
</comment>
<proteinExistence type="predicted"/>
<organism evidence="1 2">
    <name type="scientific">Potamilus streckersoni</name>
    <dbReference type="NCBI Taxonomy" id="2493646"/>
    <lineage>
        <taxon>Eukaryota</taxon>
        <taxon>Metazoa</taxon>
        <taxon>Spiralia</taxon>
        <taxon>Lophotrochozoa</taxon>
        <taxon>Mollusca</taxon>
        <taxon>Bivalvia</taxon>
        <taxon>Autobranchia</taxon>
        <taxon>Heteroconchia</taxon>
        <taxon>Palaeoheterodonta</taxon>
        <taxon>Unionida</taxon>
        <taxon>Unionoidea</taxon>
        <taxon>Unionidae</taxon>
        <taxon>Ambleminae</taxon>
        <taxon>Lampsilini</taxon>
        <taxon>Potamilus</taxon>
    </lineage>
</organism>
<sequence>MHVLAMPFSDIPEPPYNSFTDPDMSTFTEQMVQGGISVISITYDSANHKHMKHYNPTKPPVYILNLDEKQL</sequence>
<gene>
    <name evidence="1" type="ORF">CHS0354_013900</name>
</gene>
<dbReference type="Proteomes" id="UP001195483">
    <property type="component" value="Unassembled WGS sequence"/>
</dbReference>
<reference evidence="1" key="3">
    <citation type="submission" date="2023-05" db="EMBL/GenBank/DDBJ databases">
        <authorList>
            <person name="Smith C.H."/>
        </authorList>
    </citation>
    <scope>NUCLEOTIDE SEQUENCE</scope>
    <source>
        <strain evidence="1">CHS0354</strain>
        <tissue evidence="1">Mantle</tissue>
    </source>
</reference>
<dbReference type="AlphaFoldDB" id="A0AAE0RWN3"/>
<dbReference type="EMBL" id="JAEAOA010000856">
    <property type="protein sequence ID" value="KAK3581006.1"/>
    <property type="molecule type" value="Genomic_DNA"/>
</dbReference>
<evidence type="ECO:0000313" key="1">
    <source>
        <dbReference type="EMBL" id="KAK3581006.1"/>
    </source>
</evidence>
<protein>
    <submittedName>
        <fullName evidence="1">Uncharacterized protein</fullName>
    </submittedName>
</protein>
<keyword evidence="2" id="KW-1185">Reference proteome</keyword>
<name>A0AAE0RWN3_9BIVA</name>
<reference evidence="1" key="1">
    <citation type="journal article" date="2021" name="Genome Biol. Evol.">
        <title>A High-Quality Reference Genome for a Parasitic Bivalve with Doubly Uniparental Inheritance (Bivalvia: Unionida).</title>
        <authorList>
            <person name="Smith C.H."/>
        </authorList>
    </citation>
    <scope>NUCLEOTIDE SEQUENCE</scope>
    <source>
        <strain evidence="1">CHS0354</strain>
    </source>
</reference>
<accession>A0AAE0RWN3</accession>
<reference evidence="1" key="2">
    <citation type="journal article" date="2021" name="Genome Biol. Evol.">
        <title>Developing a high-quality reference genome for a parasitic bivalve with doubly uniparental inheritance (Bivalvia: Unionida).</title>
        <authorList>
            <person name="Smith C.H."/>
        </authorList>
    </citation>
    <scope>NUCLEOTIDE SEQUENCE</scope>
    <source>
        <strain evidence="1">CHS0354</strain>
        <tissue evidence="1">Mantle</tissue>
    </source>
</reference>
<evidence type="ECO:0000313" key="2">
    <source>
        <dbReference type="Proteomes" id="UP001195483"/>
    </source>
</evidence>